<dbReference type="Proteomes" id="UP000054770">
    <property type="component" value="Unassembled WGS sequence"/>
</dbReference>
<dbReference type="InterPro" id="IPR021317">
    <property type="entry name" value="DUF2917"/>
</dbReference>
<name>A0A158JL24_9BURK</name>
<dbReference type="Pfam" id="PF11142">
    <property type="entry name" value="DUF2917"/>
    <property type="match status" value="1"/>
</dbReference>
<reference evidence="1" key="1">
    <citation type="submission" date="2016-01" db="EMBL/GenBank/DDBJ databases">
        <authorList>
            <person name="Peeters C."/>
        </authorList>
    </citation>
    <scope>NUCLEOTIDE SEQUENCE [LARGE SCALE GENOMIC DNA]</scope>
    <source>
        <strain evidence="1">LMG 22940</strain>
    </source>
</reference>
<dbReference type="RefSeq" id="WP_087646002.1">
    <property type="nucleotide sequence ID" value="NZ_FCON02000043.1"/>
</dbReference>
<gene>
    <name evidence="1" type="ORF">AWB68_03916</name>
</gene>
<dbReference type="EMBL" id="FCON02000043">
    <property type="protein sequence ID" value="SAL69129.1"/>
    <property type="molecule type" value="Genomic_DNA"/>
</dbReference>
<proteinExistence type="predicted"/>
<evidence type="ECO:0000313" key="2">
    <source>
        <dbReference type="Proteomes" id="UP000054770"/>
    </source>
</evidence>
<organism evidence="1 2">
    <name type="scientific">Caballeronia choica</name>
    <dbReference type="NCBI Taxonomy" id="326476"/>
    <lineage>
        <taxon>Bacteria</taxon>
        <taxon>Pseudomonadati</taxon>
        <taxon>Pseudomonadota</taxon>
        <taxon>Betaproteobacteria</taxon>
        <taxon>Burkholderiales</taxon>
        <taxon>Burkholderiaceae</taxon>
        <taxon>Caballeronia</taxon>
    </lineage>
</organism>
<protein>
    <recommendedName>
        <fullName evidence="3">DUF2917 domain-containing protein</fullName>
    </recommendedName>
</protein>
<dbReference type="OrthoDB" id="9005660at2"/>
<evidence type="ECO:0008006" key="3">
    <source>
        <dbReference type="Google" id="ProtNLM"/>
    </source>
</evidence>
<accession>A0A158JL24</accession>
<dbReference type="AlphaFoldDB" id="A0A158JL24"/>
<comment type="caution">
    <text evidence="1">The sequence shown here is derived from an EMBL/GenBank/DDBJ whole genome shotgun (WGS) entry which is preliminary data.</text>
</comment>
<evidence type="ECO:0000313" key="1">
    <source>
        <dbReference type="EMBL" id="SAL69129.1"/>
    </source>
</evidence>
<sequence>MREISTSVTFEIKPGETVPMRITRSTRLSVCGAAVWATRSNDTEDYWLTPGDKLKLRERERLWLSVEGDRPAQIVFTIVPRTDQRAMNWIASGIGRLADRFRSSWRTV</sequence>
<keyword evidence="2" id="KW-1185">Reference proteome</keyword>